<name>A0A4U9U0L7_SERFO</name>
<protein>
    <submittedName>
        <fullName evidence="1">p-hydroxyphenylacetate 3-hydroxylase, oxygenase component</fullName>
        <ecNumber evidence="1">1.14.14.9</ecNumber>
    </submittedName>
</protein>
<dbReference type="GO" id="GO:0016627">
    <property type="term" value="F:oxidoreductase activity, acting on the CH-CH group of donors"/>
    <property type="evidence" value="ECO:0007669"/>
    <property type="project" value="InterPro"/>
</dbReference>
<dbReference type="GO" id="GO:0052881">
    <property type="term" value="F:4-hydroxyphenylacetate 3-monooxygenase activity"/>
    <property type="evidence" value="ECO:0007669"/>
    <property type="project" value="UniProtKB-EC"/>
</dbReference>
<gene>
    <name evidence="1" type="primary">C2-hpah_2</name>
    <name evidence="1" type="ORF">NCTC12965_01434</name>
</gene>
<dbReference type="EC" id="1.14.14.9" evidence="1"/>
<dbReference type="AlphaFoldDB" id="A0A4U9U0L7"/>
<evidence type="ECO:0000313" key="1">
    <source>
        <dbReference type="EMBL" id="VTR22101.1"/>
    </source>
</evidence>
<organism evidence="1">
    <name type="scientific">Serratia fonticola</name>
    <dbReference type="NCBI Taxonomy" id="47917"/>
    <lineage>
        <taxon>Bacteria</taxon>
        <taxon>Pseudomonadati</taxon>
        <taxon>Pseudomonadota</taxon>
        <taxon>Gammaproteobacteria</taxon>
        <taxon>Enterobacterales</taxon>
        <taxon>Yersiniaceae</taxon>
        <taxon>Serratia</taxon>
    </lineage>
</organism>
<dbReference type="EMBL" id="CABEEZ010000027">
    <property type="protein sequence ID" value="VTR22101.1"/>
    <property type="molecule type" value="Genomic_DNA"/>
</dbReference>
<keyword evidence="1" id="KW-0560">Oxidoreductase</keyword>
<proteinExistence type="predicted"/>
<dbReference type="InterPro" id="IPR037069">
    <property type="entry name" value="AcylCoA_DH/ox_N_sf"/>
</dbReference>
<dbReference type="Gene3D" id="1.10.540.10">
    <property type="entry name" value="Acyl-CoA dehydrogenase/oxidase, N-terminal domain"/>
    <property type="match status" value="1"/>
</dbReference>
<sequence>MLKSIGMHRVFQPKKFGGLENLPTRIHRLVSPRWLAPVAERPGLFSLLCTHSHQIAMFSPKLQQEVWGDNPDATASSSIAPFGPY</sequence>
<accession>A0A4U9U0L7</accession>
<dbReference type="GO" id="GO:0050660">
    <property type="term" value="F:flavin adenine dinucleotide binding"/>
    <property type="evidence" value="ECO:0007669"/>
    <property type="project" value="InterPro"/>
</dbReference>
<reference evidence="1" key="1">
    <citation type="submission" date="2019-05" db="EMBL/GenBank/DDBJ databases">
        <authorList>
            <consortium name="Pathogen Informatics"/>
        </authorList>
    </citation>
    <scope>NUCLEOTIDE SEQUENCE [LARGE SCALE GENOMIC DNA]</scope>
    <source>
        <strain evidence="1">NCTC12965</strain>
    </source>
</reference>